<keyword evidence="2" id="KW-1185">Reference proteome</keyword>
<dbReference type="RefSeq" id="WP_116188272.1">
    <property type="nucleotide sequence ID" value="NZ_QTTN01000006.1"/>
</dbReference>
<sequence length="99" mass="11876">MNLNEYLNHNTLNSSRNPVSQNKINELEKIIQSKNNEILARLASEEELLENYKGFKHEYNRLEAKYVNISKKYELLSKSKLGKLTLLYWKFRKRIPQDF</sequence>
<gene>
    <name evidence="1" type="ORF">A8990_10625</name>
</gene>
<dbReference type="Proteomes" id="UP000256304">
    <property type="component" value="Unassembled WGS sequence"/>
</dbReference>
<dbReference type="EMBL" id="QTTN01000006">
    <property type="protein sequence ID" value="REE90522.1"/>
    <property type="molecule type" value="Genomic_DNA"/>
</dbReference>
<proteinExistence type="predicted"/>
<comment type="caution">
    <text evidence="1">The sequence shown here is derived from an EMBL/GenBank/DDBJ whole genome shotgun (WGS) entry which is preliminary data.</text>
</comment>
<evidence type="ECO:0000313" key="2">
    <source>
        <dbReference type="Proteomes" id="UP000256304"/>
    </source>
</evidence>
<reference evidence="1 2" key="1">
    <citation type="submission" date="2018-08" db="EMBL/GenBank/DDBJ databases">
        <title>Genomic Encyclopedia of Type Strains, Phase III (KMG-III): the genomes of soil and plant-associated and newly described type strains.</title>
        <authorList>
            <person name="Whitman W."/>
        </authorList>
    </citation>
    <scope>NUCLEOTIDE SEQUENCE [LARGE SCALE GENOMIC DNA]</scope>
    <source>
        <strain evidence="1 2">CGMCC 1.10966</strain>
    </source>
</reference>
<evidence type="ECO:0000313" key="1">
    <source>
        <dbReference type="EMBL" id="REE90522.1"/>
    </source>
</evidence>
<accession>A0A3D9SKJ8</accession>
<name>A0A3D9SKJ8_9BACL</name>
<organism evidence="1 2">
    <name type="scientific">Paenibacillus taihuensis</name>
    <dbReference type="NCBI Taxonomy" id="1156355"/>
    <lineage>
        <taxon>Bacteria</taxon>
        <taxon>Bacillati</taxon>
        <taxon>Bacillota</taxon>
        <taxon>Bacilli</taxon>
        <taxon>Bacillales</taxon>
        <taxon>Paenibacillaceae</taxon>
        <taxon>Paenibacillus</taxon>
    </lineage>
</organism>
<dbReference type="AlphaFoldDB" id="A0A3D9SKJ8"/>
<dbReference type="OrthoDB" id="2575094at2"/>
<protein>
    <submittedName>
        <fullName evidence="1">Uncharacterized protein</fullName>
    </submittedName>
</protein>